<name>A0ABW0HSP1_9BACL</name>
<dbReference type="Gene3D" id="3.30.457.10">
    <property type="entry name" value="Copper amine oxidase-like, N-terminal domain"/>
    <property type="match status" value="1"/>
</dbReference>
<feature type="chain" id="PRO_5047264686" evidence="1">
    <location>
        <begin position="22"/>
        <end position="518"/>
    </location>
</feature>
<organism evidence="3 4">
    <name type="scientific">Cohnella soli</name>
    <dbReference type="NCBI Taxonomy" id="425005"/>
    <lineage>
        <taxon>Bacteria</taxon>
        <taxon>Bacillati</taxon>
        <taxon>Bacillota</taxon>
        <taxon>Bacilli</taxon>
        <taxon>Bacillales</taxon>
        <taxon>Paenibacillaceae</taxon>
        <taxon>Cohnella</taxon>
    </lineage>
</organism>
<dbReference type="SUPFAM" id="SSF55383">
    <property type="entry name" value="Copper amine oxidase, domain N"/>
    <property type="match status" value="1"/>
</dbReference>
<proteinExistence type="predicted"/>
<comment type="caution">
    <text evidence="3">The sequence shown here is derived from an EMBL/GenBank/DDBJ whole genome shotgun (WGS) entry which is preliminary data.</text>
</comment>
<keyword evidence="4" id="KW-1185">Reference proteome</keyword>
<accession>A0ABW0HSP1</accession>
<dbReference type="EMBL" id="JBHSMI010000022">
    <property type="protein sequence ID" value="MFC5403201.1"/>
    <property type="molecule type" value="Genomic_DNA"/>
</dbReference>
<reference evidence="4" key="1">
    <citation type="journal article" date="2019" name="Int. J. Syst. Evol. Microbiol.">
        <title>The Global Catalogue of Microorganisms (GCM) 10K type strain sequencing project: providing services to taxonomists for standard genome sequencing and annotation.</title>
        <authorList>
            <consortium name="The Broad Institute Genomics Platform"/>
            <consortium name="The Broad Institute Genome Sequencing Center for Infectious Disease"/>
            <person name="Wu L."/>
            <person name="Ma J."/>
        </authorList>
    </citation>
    <scope>NUCLEOTIDE SEQUENCE [LARGE SCALE GENOMIC DNA]</scope>
    <source>
        <strain evidence="4">CGMCC 1.18575</strain>
    </source>
</reference>
<dbReference type="Proteomes" id="UP001596113">
    <property type="component" value="Unassembled WGS sequence"/>
</dbReference>
<evidence type="ECO:0000259" key="2">
    <source>
        <dbReference type="Pfam" id="PF07833"/>
    </source>
</evidence>
<keyword evidence="1" id="KW-0732">Signal</keyword>
<dbReference type="RefSeq" id="WP_378132347.1">
    <property type="nucleotide sequence ID" value="NZ_JBHSMI010000022.1"/>
</dbReference>
<feature type="signal peptide" evidence="1">
    <location>
        <begin position="1"/>
        <end position="21"/>
    </location>
</feature>
<dbReference type="InterPro" id="IPR036582">
    <property type="entry name" value="Mao_N_sf"/>
</dbReference>
<protein>
    <submittedName>
        <fullName evidence="3">Copper amine oxidase N-terminal domain-containing protein</fullName>
    </submittedName>
</protein>
<dbReference type="Pfam" id="PF07833">
    <property type="entry name" value="Cu_amine_oxidN1"/>
    <property type="match status" value="1"/>
</dbReference>
<dbReference type="InterPro" id="IPR012854">
    <property type="entry name" value="Cu_amine_oxidase-like_N"/>
</dbReference>
<sequence length="518" mass="57400">MRKWTLAMMACALMWAGTAQPLPQAAAAESISATIGNQETAVARAKQLKLIPENAEITEAKRIVHPNDYWRIYFMMPELDTEGHPTETGEVDLRSSDGELLSYRHTKWPVDLNGWGPAQEAFDLAKEEVGRKEATEIAKTFLENQPWQLNAEWMEDSYPESEYTTRTDSKGVHKIRFDRSIDGIRLSQPSFSAFVDRISGEVVSYEMSWAKTDFAHPKSMLTASAAARLLVDHAQPNLTNPFGDQRLLGYEMASFYSLDATKGTFPANLNIPIPTDKVIGKPTITKAYARMLLLSMYDIELQYVVTEVSTETWKAEPFYRMVVRPEVPRFYTGQAPIIDARTGEWKDYVGESLQQSVPGPSKQVIDAVVSTSKIGYPAAVAVEGKFSSLAVSPVVRNGKMLVPAKEIAGAVKGNLVWEAKGRKLTVTKEGKKLVMTVGSNKAYLNGKAIILQSAAQVVKGKTYIPAEAFRQAFGIEIGWQSASRFYTIGLGGKSPALTELAWGELRWNAQLAWLKSRG</sequence>
<gene>
    <name evidence="3" type="ORF">ACFPOF_10720</name>
</gene>
<evidence type="ECO:0000313" key="3">
    <source>
        <dbReference type="EMBL" id="MFC5403201.1"/>
    </source>
</evidence>
<evidence type="ECO:0000313" key="4">
    <source>
        <dbReference type="Proteomes" id="UP001596113"/>
    </source>
</evidence>
<feature type="domain" description="Copper amine oxidase-like N-terminal" evidence="2">
    <location>
        <begin position="382"/>
        <end position="487"/>
    </location>
</feature>
<evidence type="ECO:0000256" key="1">
    <source>
        <dbReference type="SAM" id="SignalP"/>
    </source>
</evidence>